<name>A0A6N8IWL8_9BURK</name>
<gene>
    <name evidence="1" type="ORF">GON04_18045</name>
</gene>
<protein>
    <submittedName>
        <fullName evidence="1">Uncharacterized protein</fullName>
    </submittedName>
</protein>
<sequence length="120" mass="12534">MNLQYLIFDTSYDASGATSFDAMAAVRPDRQPALLAEVGSVLRWAQRTFGPPGVPGEEGEWDYDLQALAEPGGRLAIAHDASGQLTLAPAPPGALVTLTVTLSGSPGFRDAFVEAFPAGD</sequence>
<organism evidence="1 2">
    <name type="scientific">Ramlibacter pinisoli</name>
    <dbReference type="NCBI Taxonomy" id="2682844"/>
    <lineage>
        <taxon>Bacteria</taxon>
        <taxon>Pseudomonadati</taxon>
        <taxon>Pseudomonadota</taxon>
        <taxon>Betaproteobacteria</taxon>
        <taxon>Burkholderiales</taxon>
        <taxon>Comamonadaceae</taxon>
        <taxon>Ramlibacter</taxon>
    </lineage>
</organism>
<evidence type="ECO:0000313" key="2">
    <source>
        <dbReference type="Proteomes" id="UP000469385"/>
    </source>
</evidence>
<dbReference type="EMBL" id="WSEL01000009">
    <property type="protein sequence ID" value="MVQ31364.1"/>
    <property type="molecule type" value="Genomic_DNA"/>
</dbReference>
<reference evidence="1 2" key="1">
    <citation type="submission" date="2019-12" db="EMBL/GenBank/DDBJ databases">
        <authorList>
            <person name="Huq M.A."/>
        </authorList>
    </citation>
    <scope>NUCLEOTIDE SEQUENCE [LARGE SCALE GENOMIC DNA]</scope>
    <source>
        <strain evidence="1 2">MAH-25</strain>
    </source>
</reference>
<keyword evidence="2" id="KW-1185">Reference proteome</keyword>
<dbReference type="RefSeq" id="WP_157399420.1">
    <property type="nucleotide sequence ID" value="NZ_WSEL01000009.1"/>
</dbReference>
<dbReference type="AlphaFoldDB" id="A0A6N8IWL8"/>
<comment type="caution">
    <text evidence="1">The sequence shown here is derived from an EMBL/GenBank/DDBJ whole genome shotgun (WGS) entry which is preliminary data.</text>
</comment>
<proteinExistence type="predicted"/>
<evidence type="ECO:0000313" key="1">
    <source>
        <dbReference type="EMBL" id="MVQ31364.1"/>
    </source>
</evidence>
<dbReference type="Proteomes" id="UP000469385">
    <property type="component" value="Unassembled WGS sequence"/>
</dbReference>
<accession>A0A6N8IWL8</accession>